<dbReference type="AlphaFoldDB" id="A0A1V9XKQ0"/>
<keyword evidence="2" id="KW-1185">Reference proteome</keyword>
<evidence type="ECO:0000313" key="2">
    <source>
        <dbReference type="Proteomes" id="UP000192247"/>
    </source>
</evidence>
<sequence length="31" mass="3483">MHHSEGAPSLRWFKKPLVVFHSTAGEHTPTP</sequence>
<dbReference type="EMBL" id="MNPL01008794">
    <property type="protein sequence ID" value="OQR74049.1"/>
    <property type="molecule type" value="Genomic_DNA"/>
</dbReference>
<comment type="caution">
    <text evidence="1">The sequence shown here is derived from an EMBL/GenBank/DDBJ whole genome shotgun (WGS) entry which is preliminary data.</text>
</comment>
<proteinExistence type="predicted"/>
<protein>
    <submittedName>
        <fullName evidence="1">Uncharacterized protein</fullName>
    </submittedName>
</protein>
<evidence type="ECO:0000313" key="1">
    <source>
        <dbReference type="EMBL" id="OQR74049.1"/>
    </source>
</evidence>
<dbReference type="InParanoid" id="A0A1V9XKQ0"/>
<name>A0A1V9XKQ0_9ACAR</name>
<accession>A0A1V9XKQ0</accession>
<organism evidence="1 2">
    <name type="scientific">Tropilaelaps mercedesae</name>
    <dbReference type="NCBI Taxonomy" id="418985"/>
    <lineage>
        <taxon>Eukaryota</taxon>
        <taxon>Metazoa</taxon>
        <taxon>Ecdysozoa</taxon>
        <taxon>Arthropoda</taxon>
        <taxon>Chelicerata</taxon>
        <taxon>Arachnida</taxon>
        <taxon>Acari</taxon>
        <taxon>Parasitiformes</taxon>
        <taxon>Mesostigmata</taxon>
        <taxon>Gamasina</taxon>
        <taxon>Dermanyssoidea</taxon>
        <taxon>Laelapidae</taxon>
        <taxon>Tropilaelaps</taxon>
    </lineage>
</organism>
<dbReference type="Proteomes" id="UP000192247">
    <property type="component" value="Unassembled WGS sequence"/>
</dbReference>
<gene>
    <name evidence="1" type="ORF">BIW11_03469</name>
</gene>
<reference evidence="1 2" key="1">
    <citation type="journal article" date="2017" name="Gigascience">
        <title>Draft genome of the honey bee ectoparasitic mite, Tropilaelaps mercedesae, is shaped by the parasitic life history.</title>
        <authorList>
            <person name="Dong X."/>
            <person name="Armstrong S.D."/>
            <person name="Xia D."/>
            <person name="Makepeace B.L."/>
            <person name="Darby A.C."/>
            <person name="Kadowaki T."/>
        </authorList>
    </citation>
    <scope>NUCLEOTIDE SEQUENCE [LARGE SCALE GENOMIC DNA]</scope>
    <source>
        <strain evidence="1">Wuxi-XJTLU</strain>
    </source>
</reference>